<organism evidence="1 2">
    <name type="scientific">Cupriavidus yeoncheonensis</name>
    <dbReference type="NCBI Taxonomy" id="1462994"/>
    <lineage>
        <taxon>Bacteria</taxon>
        <taxon>Pseudomonadati</taxon>
        <taxon>Pseudomonadota</taxon>
        <taxon>Betaproteobacteria</taxon>
        <taxon>Burkholderiales</taxon>
        <taxon>Burkholderiaceae</taxon>
        <taxon>Cupriavidus</taxon>
    </lineage>
</organism>
<reference evidence="1" key="1">
    <citation type="submission" date="2021-03" db="EMBL/GenBank/DDBJ databases">
        <authorList>
            <person name="Peeters C."/>
        </authorList>
    </citation>
    <scope>NUCLEOTIDE SEQUENCE</scope>
    <source>
        <strain evidence="1">LMG 31506</strain>
    </source>
</reference>
<evidence type="ECO:0008006" key="3">
    <source>
        <dbReference type="Google" id="ProtNLM"/>
    </source>
</evidence>
<evidence type="ECO:0000313" key="2">
    <source>
        <dbReference type="Proteomes" id="UP000672934"/>
    </source>
</evidence>
<proteinExistence type="predicted"/>
<accession>A0A916IUG0</accession>
<keyword evidence="2" id="KW-1185">Reference proteome</keyword>
<dbReference type="RefSeq" id="WP_211947957.1">
    <property type="nucleotide sequence ID" value="NZ_CAJPUY010000010.1"/>
</dbReference>
<sequence>MIHFDIDADDLLRIGDELNATPKQVRLALSRALNRTATRLRVLSERGLKSELELRRVSYLRKRLKSIRLRAAGTEGVRLWYGLNDMPVSSFTGRPTQTATGATFRGHEFPGAFVARSGAKGRLTVFKRTSKKRLHIEEQLLPIKDQADVFVEDRIFPDLEDIFWPIFRRELAARVKFKLGEA</sequence>
<protein>
    <recommendedName>
        <fullName evidence="3">Phage tail protein</fullName>
    </recommendedName>
</protein>
<dbReference type="Proteomes" id="UP000672934">
    <property type="component" value="Unassembled WGS sequence"/>
</dbReference>
<dbReference type="EMBL" id="CAJPUY010000010">
    <property type="protein sequence ID" value="CAG2144433.1"/>
    <property type="molecule type" value="Genomic_DNA"/>
</dbReference>
<dbReference type="AlphaFoldDB" id="A0A916IUG0"/>
<name>A0A916IUG0_9BURK</name>
<comment type="caution">
    <text evidence="1">The sequence shown here is derived from an EMBL/GenBank/DDBJ whole genome shotgun (WGS) entry which is preliminary data.</text>
</comment>
<evidence type="ECO:0000313" key="1">
    <source>
        <dbReference type="EMBL" id="CAG2144433.1"/>
    </source>
</evidence>
<gene>
    <name evidence="1" type="ORF">LMG31506_03004</name>
</gene>